<dbReference type="EMBL" id="CADEAL010001032">
    <property type="protein sequence ID" value="CAB1428215.1"/>
    <property type="molecule type" value="Genomic_DNA"/>
</dbReference>
<name>A0A9N7UC82_PLEPL</name>
<reference evidence="2" key="1">
    <citation type="submission" date="2020-03" db="EMBL/GenBank/DDBJ databases">
        <authorList>
            <person name="Weist P."/>
        </authorList>
    </citation>
    <scope>NUCLEOTIDE SEQUENCE</scope>
</reference>
<keyword evidence="1" id="KW-0812">Transmembrane</keyword>
<dbReference type="AlphaFoldDB" id="A0A9N7UC82"/>
<protein>
    <submittedName>
        <fullName evidence="2">Uncharacterized protein</fullName>
    </submittedName>
</protein>
<accession>A0A9N7UC82</accession>
<comment type="caution">
    <text evidence="2">The sequence shown here is derived from an EMBL/GenBank/DDBJ whole genome shotgun (WGS) entry which is preliminary data.</text>
</comment>
<keyword evidence="3" id="KW-1185">Reference proteome</keyword>
<feature type="transmembrane region" description="Helical" evidence="1">
    <location>
        <begin position="136"/>
        <end position="160"/>
    </location>
</feature>
<evidence type="ECO:0000313" key="3">
    <source>
        <dbReference type="Proteomes" id="UP001153269"/>
    </source>
</evidence>
<organism evidence="2 3">
    <name type="scientific">Pleuronectes platessa</name>
    <name type="common">European plaice</name>
    <dbReference type="NCBI Taxonomy" id="8262"/>
    <lineage>
        <taxon>Eukaryota</taxon>
        <taxon>Metazoa</taxon>
        <taxon>Chordata</taxon>
        <taxon>Craniata</taxon>
        <taxon>Vertebrata</taxon>
        <taxon>Euteleostomi</taxon>
        <taxon>Actinopterygii</taxon>
        <taxon>Neopterygii</taxon>
        <taxon>Teleostei</taxon>
        <taxon>Neoteleostei</taxon>
        <taxon>Acanthomorphata</taxon>
        <taxon>Carangaria</taxon>
        <taxon>Pleuronectiformes</taxon>
        <taxon>Pleuronectoidei</taxon>
        <taxon>Pleuronectidae</taxon>
        <taxon>Pleuronectes</taxon>
    </lineage>
</organism>
<evidence type="ECO:0000313" key="2">
    <source>
        <dbReference type="EMBL" id="CAB1428215.1"/>
    </source>
</evidence>
<keyword evidence="1" id="KW-1133">Transmembrane helix</keyword>
<dbReference type="Proteomes" id="UP001153269">
    <property type="component" value="Unassembled WGS sequence"/>
</dbReference>
<evidence type="ECO:0000256" key="1">
    <source>
        <dbReference type="SAM" id="Phobius"/>
    </source>
</evidence>
<sequence length="205" mass="23217">MSNPERHIQCLRLSVQNINACLRRDWTCFSFRSLHPRPTARNPLANFLKRFSSRSRASLGMKGGTPDTVIREEATASGEMFLCPTCSPIANSACSTVELSCGTNLTPFLRDIGGVTWDAIPVTRHRNLTENYNKRFYIIGFLKIPSVSVYFIFLAFVYVFNVTKHKRETVDSPDFFTSSQKVRGRPQHVGQFSLLMVKVDWISSA</sequence>
<gene>
    <name evidence="2" type="ORF">PLEPLA_LOCUS16181</name>
</gene>
<keyword evidence="1" id="KW-0472">Membrane</keyword>
<proteinExistence type="predicted"/>